<dbReference type="InterPro" id="IPR045087">
    <property type="entry name" value="Cu-oxidase_fam"/>
</dbReference>
<dbReference type="Gene3D" id="2.60.40.420">
    <property type="entry name" value="Cupredoxins - blue copper proteins"/>
    <property type="match status" value="3"/>
</dbReference>
<keyword evidence="3" id="KW-0560">Oxidoreductase</keyword>
<evidence type="ECO:0000259" key="8">
    <source>
        <dbReference type="Pfam" id="PF07732"/>
    </source>
</evidence>
<dbReference type="Proteomes" id="UP001374579">
    <property type="component" value="Unassembled WGS sequence"/>
</dbReference>
<feature type="domain" description="Plastocyanin-like" evidence="8">
    <location>
        <begin position="103"/>
        <end position="206"/>
    </location>
</feature>
<feature type="domain" description="Plastocyanin-like" evidence="6">
    <location>
        <begin position="215"/>
        <end position="387"/>
    </location>
</feature>
<dbReference type="PANTHER" id="PTHR11709">
    <property type="entry name" value="MULTI-COPPER OXIDASE"/>
    <property type="match status" value="1"/>
</dbReference>
<dbReference type="SUPFAM" id="SSF49503">
    <property type="entry name" value="Cupredoxins"/>
    <property type="match status" value="3"/>
</dbReference>
<proteinExistence type="inferred from homology"/>
<dbReference type="CDD" id="cd13905">
    <property type="entry name" value="CuRO_3_tcLLC2_insect_like"/>
    <property type="match status" value="1"/>
</dbReference>
<dbReference type="EMBL" id="JBAMIC010000008">
    <property type="protein sequence ID" value="KAK7104785.1"/>
    <property type="molecule type" value="Genomic_DNA"/>
</dbReference>
<dbReference type="AlphaFoldDB" id="A0AAN9BK99"/>
<dbReference type="FunFam" id="2.60.40.420:FF:000045">
    <property type="entry name" value="Laccase 2"/>
    <property type="match status" value="1"/>
</dbReference>
<keyword evidence="5" id="KW-0732">Signal</keyword>
<reference evidence="9 10" key="1">
    <citation type="submission" date="2024-02" db="EMBL/GenBank/DDBJ databases">
        <title>Chromosome-scale genome assembly of the rough periwinkle Littorina saxatilis.</title>
        <authorList>
            <person name="De Jode A."/>
            <person name="Faria R."/>
            <person name="Formenti G."/>
            <person name="Sims Y."/>
            <person name="Smith T.P."/>
            <person name="Tracey A."/>
            <person name="Wood J.M.D."/>
            <person name="Zagrodzka Z.B."/>
            <person name="Johannesson K."/>
            <person name="Butlin R.K."/>
            <person name="Leder E.H."/>
        </authorList>
    </citation>
    <scope>NUCLEOTIDE SEQUENCE [LARGE SCALE GENOMIC DNA]</scope>
    <source>
        <strain evidence="9">Snail1</strain>
        <tissue evidence="9">Muscle</tissue>
    </source>
</reference>
<dbReference type="GO" id="GO:0006826">
    <property type="term" value="P:iron ion transport"/>
    <property type="evidence" value="ECO:0007669"/>
    <property type="project" value="TreeGrafter"/>
</dbReference>
<sequence>MQTIRYHDLFVCMLAIGSLLGSAVAQQRLCEDYTPTVDGGRCTETDDSCEFKLVVGYKLTLTKPNGTGLFVNNYNVYSNLNGEPWSDEDLQDVVIADGATPYRLVSVVNGTMPAPCLTFYKGQKVAVTVVNELNSESLTVHWHGLDMQANSYMDGVAFVSQCPIHPGESFRHTFSSNVPGSYWYHSHIGAQRSMGILGPLIVLDKTNGALPRDERVLVLQDWNHDLSSDRSDLGVYNMKGDVMQKLGPTESLDGAKFSSFQFHSGLINGRGRFYNRTSPSPQVQYQTPLDIIEVEQGKQYRFRVIAAGAIYPFRVSVQGHRIGVKATDGHDFEEVAAESFVINPGERYDFILTANKSVDEYMILAETLEIDTTVRHVAEAVLRYKGATPSAILPFYLPTTADDRSCTAIDRCVVVNCPFTYFPTDDLTTCVHLNQLKAVANAPLRPAPDAPPNLIKEVFLNFAFPGSKGNTPPSINGIAFQKPPVAAILHPTTMSTLCDMEKCGKANVTCTCTHTVTLTRDAVHQLVLLDLGIGTGFSHPVHIHGYSFYVVKMGYPEYDNQTGKLVVDNPDIHCEDEFCNVANWNNTSWRAKDGGQVPGLNLDNPIRKDTIIVPSGGYVVLRLKANNPGMWFVHCHIEMHHLGGMALILDGSEGGLGAVPDGFPECDDFPATHVSRTNGASAGKGATRLFEVCSLVAIIGCLIRKQLL</sequence>
<dbReference type="Pfam" id="PF07732">
    <property type="entry name" value="Cu-oxidase_3"/>
    <property type="match status" value="1"/>
</dbReference>
<dbReference type="GO" id="GO:0005507">
    <property type="term" value="F:copper ion binding"/>
    <property type="evidence" value="ECO:0007669"/>
    <property type="project" value="InterPro"/>
</dbReference>
<dbReference type="Pfam" id="PF07731">
    <property type="entry name" value="Cu-oxidase_2"/>
    <property type="match status" value="1"/>
</dbReference>
<evidence type="ECO:0000256" key="1">
    <source>
        <dbReference type="ARBA" id="ARBA00010609"/>
    </source>
</evidence>
<evidence type="ECO:0000256" key="2">
    <source>
        <dbReference type="ARBA" id="ARBA00022723"/>
    </source>
</evidence>
<feature type="domain" description="Plastocyanin-like" evidence="7">
    <location>
        <begin position="499"/>
        <end position="647"/>
    </location>
</feature>
<evidence type="ECO:0000313" key="9">
    <source>
        <dbReference type="EMBL" id="KAK7104785.1"/>
    </source>
</evidence>
<keyword evidence="4" id="KW-0186">Copper</keyword>
<dbReference type="CDD" id="cd13884">
    <property type="entry name" value="CuRO_2_tcLCC_insect_like"/>
    <property type="match status" value="1"/>
</dbReference>
<dbReference type="GO" id="GO:0016491">
    <property type="term" value="F:oxidoreductase activity"/>
    <property type="evidence" value="ECO:0007669"/>
    <property type="project" value="UniProtKB-KW"/>
</dbReference>
<comment type="caution">
    <text evidence="9">The sequence shown here is derived from an EMBL/GenBank/DDBJ whole genome shotgun (WGS) entry which is preliminary data.</text>
</comment>
<dbReference type="Pfam" id="PF00394">
    <property type="entry name" value="Cu-oxidase"/>
    <property type="match status" value="1"/>
</dbReference>
<evidence type="ECO:0000256" key="5">
    <source>
        <dbReference type="SAM" id="SignalP"/>
    </source>
</evidence>
<keyword evidence="2" id="KW-0479">Metal-binding</keyword>
<gene>
    <name evidence="9" type="ORF">V1264_019447</name>
</gene>
<dbReference type="InterPro" id="IPR002355">
    <property type="entry name" value="Cu_oxidase_Cu_BS"/>
</dbReference>
<feature type="chain" id="PRO_5042923623" evidence="5">
    <location>
        <begin position="26"/>
        <end position="708"/>
    </location>
</feature>
<dbReference type="GO" id="GO:0005886">
    <property type="term" value="C:plasma membrane"/>
    <property type="evidence" value="ECO:0007669"/>
    <property type="project" value="TreeGrafter"/>
</dbReference>
<protein>
    <submittedName>
        <fullName evidence="9">Uncharacterized protein</fullName>
    </submittedName>
</protein>
<evidence type="ECO:0000256" key="4">
    <source>
        <dbReference type="ARBA" id="ARBA00023008"/>
    </source>
</evidence>
<keyword evidence="10" id="KW-1185">Reference proteome</keyword>
<organism evidence="9 10">
    <name type="scientific">Littorina saxatilis</name>
    <dbReference type="NCBI Taxonomy" id="31220"/>
    <lineage>
        <taxon>Eukaryota</taxon>
        <taxon>Metazoa</taxon>
        <taxon>Spiralia</taxon>
        <taxon>Lophotrochozoa</taxon>
        <taxon>Mollusca</taxon>
        <taxon>Gastropoda</taxon>
        <taxon>Caenogastropoda</taxon>
        <taxon>Littorinimorpha</taxon>
        <taxon>Littorinoidea</taxon>
        <taxon>Littorinidae</taxon>
        <taxon>Littorina</taxon>
    </lineage>
</organism>
<dbReference type="InterPro" id="IPR011706">
    <property type="entry name" value="Cu-oxidase_C"/>
</dbReference>
<accession>A0AAN9BK99</accession>
<dbReference type="PANTHER" id="PTHR11709:SF394">
    <property type="entry name" value="FI03373P-RELATED"/>
    <property type="match status" value="1"/>
</dbReference>
<dbReference type="PROSITE" id="PS00079">
    <property type="entry name" value="MULTICOPPER_OXIDASE1"/>
    <property type="match status" value="1"/>
</dbReference>
<dbReference type="PROSITE" id="PS00080">
    <property type="entry name" value="MULTICOPPER_OXIDASE2"/>
    <property type="match status" value="1"/>
</dbReference>
<dbReference type="InterPro" id="IPR011707">
    <property type="entry name" value="Cu-oxidase-like_N"/>
</dbReference>
<dbReference type="InterPro" id="IPR033138">
    <property type="entry name" value="Cu_oxidase_CS"/>
</dbReference>
<name>A0AAN9BK99_9CAEN</name>
<dbReference type="InterPro" id="IPR008972">
    <property type="entry name" value="Cupredoxin"/>
</dbReference>
<feature type="signal peptide" evidence="5">
    <location>
        <begin position="1"/>
        <end position="25"/>
    </location>
</feature>
<evidence type="ECO:0000256" key="3">
    <source>
        <dbReference type="ARBA" id="ARBA00023002"/>
    </source>
</evidence>
<evidence type="ECO:0000313" key="10">
    <source>
        <dbReference type="Proteomes" id="UP001374579"/>
    </source>
</evidence>
<evidence type="ECO:0000259" key="7">
    <source>
        <dbReference type="Pfam" id="PF07731"/>
    </source>
</evidence>
<dbReference type="InterPro" id="IPR001117">
    <property type="entry name" value="Cu-oxidase_2nd"/>
</dbReference>
<comment type="similarity">
    <text evidence="1">Belongs to the multicopper oxidase family.</text>
</comment>
<evidence type="ECO:0000259" key="6">
    <source>
        <dbReference type="Pfam" id="PF00394"/>
    </source>
</evidence>